<evidence type="ECO:0000313" key="3">
    <source>
        <dbReference type="Proteomes" id="UP000440694"/>
    </source>
</evidence>
<dbReference type="InterPro" id="IPR006342">
    <property type="entry name" value="FkbM_mtfrase"/>
</dbReference>
<dbReference type="GO" id="GO:0008168">
    <property type="term" value="F:methyltransferase activity"/>
    <property type="evidence" value="ECO:0007669"/>
    <property type="project" value="UniProtKB-KW"/>
</dbReference>
<name>A0A6I3KLS1_9HYPH</name>
<evidence type="ECO:0000313" key="2">
    <source>
        <dbReference type="EMBL" id="MTD94687.1"/>
    </source>
</evidence>
<dbReference type="PANTHER" id="PTHR34203:SF15">
    <property type="entry name" value="SLL1173 PROTEIN"/>
    <property type="match status" value="1"/>
</dbReference>
<dbReference type="InterPro" id="IPR052514">
    <property type="entry name" value="SAM-dependent_MTase"/>
</dbReference>
<organism evidence="2 3">
    <name type="scientific">Hyphomicrobium album</name>
    <dbReference type="NCBI Taxonomy" id="2665159"/>
    <lineage>
        <taxon>Bacteria</taxon>
        <taxon>Pseudomonadati</taxon>
        <taxon>Pseudomonadota</taxon>
        <taxon>Alphaproteobacteria</taxon>
        <taxon>Hyphomicrobiales</taxon>
        <taxon>Hyphomicrobiaceae</taxon>
        <taxon>Hyphomicrobium</taxon>
    </lineage>
</organism>
<dbReference type="Pfam" id="PF05050">
    <property type="entry name" value="Methyltransf_21"/>
    <property type="match status" value="1"/>
</dbReference>
<keyword evidence="2" id="KW-0808">Transferase</keyword>
<keyword evidence="2" id="KW-0489">Methyltransferase</keyword>
<feature type="domain" description="Methyltransferase FkbM" evidence="1">
    <location>
        <begin position="85"/>
        <end position="266"/>
    </location>
</feature>
<comment type="caution">
    <text evidence="2">The sequence shown here is derived from an EMBL/GenBank/DDBJ whole genome shotgun (WGS) entry which is preliminary data.</text>
</comment>
<dbReference type="Gene3D" id="3.40.50.150">
    <property type="entry name" value="Vaccinia Virus protein VP39"/>
    <property type="match status" value="1"/>
</dbReference>
<keyword evidence="3" id="KW-1185">Reference proteome</keyword>
<reference evidence="2 3" key="1">
    <citation type="submission" date="2019-11" db="EMBL/GenBank/DDBJ databases">
        <title>Identification of a novel strain.</title>
        <authorList>
            <person name="Xu Q."/>
            <person name="Wang G."/>
        </authorList>
    </citation>
    <scope>NUCLEOTIDE SEQUENCE [LARGE SCALE GENOMIC DNA]</scope>
    <source>
        <strain evidence="3">xq</strain>
    </source>
</reference>
<sequence>MTTTAQELCRPCLSELQADLASHLRETTLSFVVDRGRTYLVIPGHVPFECPPSPSRKTGTAFYEETSTLVLDYLLKRLRPTSCFDIGASDGYFSRVAASYRGSAPQVDAFEMRPTAAAAMRRAMENDQFAPRINLNLASVSDRDAESVQVWLARSLLFEEQPLPLQYEEAWWRRAKFWLRNDRSRGLSTVWMPVISIDGFTKRSRRLPDIIKIDVEGYEGKVLRGAHDTLRSARPFILLELHKDEKQRFGMRRQDVAQLIFDHGYDALLLTDHQNKSRCEVLPVGPRDALLGRQRTDMLLFVPR</sequence>
<dbReference type="Proteomes" id="UP000440694">
    <property type="component" value="Unassembled WGS sequence"/>
</dbReference>
<gene>
    <name evidence="2" type="ORF">GIW81_10125</name>
</gene>
<dbReference type="EMBL" id="WMBQ01000001">
    <property type="protein sequence ID" value="MTD94687.1"/>
    <property type="molecule type" value="Genomic_DNA"/>
</dbReference>
<dbReference type="AlphaFoldDB" id="A0A6I3KLS1"/>
<dbReference type="RefSeq" id="WP_154739073.1">
    <property type="nucleotide sequence ID" value="NZ_WMBQ01000001.1"/>
</dbReference>
<dbReference type="GO" id="GO:0032259">
    <property type="term" value="P:methylation"/>
    <property type="evidence" value="ECO:0007669"/>
    <property type="project" value="UniProtKB-KW"/>
</dbReference>
<dbReference type="SUPFAM" id="SSF53335">
    <property type="entry name" value="S-adenosyl-L-methionine-dependent methyltransferases"/>
    <property type="match status" value="1"/>
</dbReference>
<dbReference type="NCBIfam" id="TIGR01444">
    <property type="entry name" value="fkbM_fam"/>
    <property type="match status" value="1"/>
</dbReference>
<protein>
    <submittedName>
        <fullName evidence="2">FkbM family methyltransferase</fullName>
    </submittedName>
</protein>
<accession>A0A6I3KLS1</accession>
<dbReference type="InterPro" id="IPR029063">
    <property type="entry name" value="SAM-dependent_MTases_sf"/>
</dbReference>
<evidence type="ECO:0000259" key="1">
    <source>
        <dbReference type="Pfam" id="PF05050"/>
    </source>
</evidence>
<dbReference type="PANTHER" id="PTHR34203">
    <property type="entry name" value="METHYLTRANSFERASE, FKBM FAMILY PROTEIN"/>
    <property type="match status" value="1"/>
</dbReference>
<proteinExistence type="predicted"/>